<dbReference type="EMBL" id="CM056815">
    <property type="protein sequence ID" value="KAJ8629617.1"/>
    <property type="molecule type" value="Genomic_DNA"/>
</dbReference>
<accession>A0ACC2L8D6</accession>
<organism evidence="1 2">
    <name type="scientific">Persea americana</name>
    <name type="common">Avocado</name>
    <dbReference type="NCBI Taxonomy" id="3435"/>
    <lineage>
        <taxon>Eukaryota</taxon>
        <taxon>Viridiplantae</taxon>
        <taxon>Streptophyta</taxon>
        <taxon>Embryophyta</taxon>
        <taxon>Tracheophyta</taxon>
        <taxon>Spermatophyta</taxon>
        <taxon>Magnoliopsida</taxon>
        <taxon>Magnoliidae</taxon>
        <taxon>Laurales</taxon>
        <taxon>Lauraceae</taxon>
        <taxon>Persea</taxon>
    </lineage>
</organism>
<evidence type="ECO:0000313" key="2">
    <source>
        <dbReference type="Proteomes" id="UP001234297"/>
    </source>
</evidence>
<sequence length="501" mass="56359">MAEGVVCVLLKKLCELIEKEAHLLAGVKPNGKLLREKLEWISLSLEEADNKCPEDKEIKLWVAQVRAAAFEAEDIIDTYLLEVKKNRIKRAFSIRPIDKIGKKIQEINSSLDKISENRSKLGIGNIQDKGEPSVPLIRKEKRSPRVEEANIVGIEDEVEIISKMMLIGGGARTSVVSIVGMGGLARRLVITHHDIRKHISVSCLNEHLRSLFFSAQPQEKFKKAMFKSLSSGRFKFLRVMQIANVHISMLPDGIGRLIFLSTNLGDADDGEGEGATIVGAHLDEEDGDIAECGEDVLVGVEWDLESRDPNRDDDELSQNSGGVDDFARAKINPFSRVVFLHKLGKQIKKINSRLDNISENRSKLGFGNVQEKGEPSVPVRKEKKSPTVEEVDVVGVEDEAKVVSEMLIEGDARRSVVSIVGMGGLDLHLFNKELTTYKFRLQPLLLFNPCELIQKFRRLFQQHTRFDFVRLQLHQSGFIMHLLFLGRFFNTSRSFTFYASN</sequence>
<dbReference type="Proteomes" id="UP001234297">
    <property type="component" value="Chromosome 7"/>
</dbReference>
<evidence type="ECO:0000313" key="1">
    <source>
        <dbReference type="EMBL" id="KAJ8629617.1"/>
    </source>
</evidence>
<keyword evidence="2" id="KW-1185">Reference proteome</keyword>
<name>A0ACC2L8D6_PERAE</name>
<comment type="caution">
    <text evidence="1">The sequence shown here is derived from an EMBL/GenBank/DDBJ whole genome shotgun (WGS) entry which is preliminary data.</text>
</comment>
<protein>
    <submittedName>
        <fullName evidence="1">Uncharacterized protein</fullName>
    </submittedName>
</protein>
<proteinExistence type="predicted"/>
<gene>
    <name evidence="1" type="ORF">MRB53_022940</name>
</gene>
<reference evidence="1 2" key="1">
    <citation type="journal article" date="2022" name="Hortic Res">
        <title>A haplotype resolved chromosomal level avocado genome allows analysis of novel avocado genes.</title>
        <authorList>
            <person name="Nath O."/>
            <person name="Fletcher S.J."/>
            <person name="Hayward A."/>
            <person name="Shaw L.M."/>
            <person name="Masouleh A.K."/>
            <person name="Furtado A."/>
            <person name="Henry R.J."/>
            <person name="Mitter N."/>
        </authorList>
    </citation>
    <scope>NUCLEOTIDE SEQUENCE [LARGE SCALE GENOMIC DNA]</scope>
    <source>
        <strain evidence="2">cv. Hass</strain>
        <tissue evidence="1">Leaves</tissue>
    </source>
</reference>